<dbReference type="Pfam" id="PF00144">
    <property type="entry name" value="Beta-lactamase"/>
    <property type="match status" value="1"/>
</dbReference>
<proteinExistence type="predicted"/>
<dbReference type="Gene3D" id="3.40.710.10">
    <property type="entry name" value="DD-peptidase/beta-lactamase superfamily"/>
    <property type="match status" value="1"/>
</dbReference>
<reference evidence="2 3" key="1">
    <citation type="submission" date="2019-12" db="EMBL/GenBank/DDBJ databases">
        <title>Nocardia sp. nov. ET3-3 isolated from soil.</title>
        <authorList>
            <person name="Kanchanasin P."/>
            <person name="Tanasupawat S."/>
            <person name="Yuki M."/>
            <person name="Kudo T."/>
        </authorList>
    </citation>
    <scope>NUCLEOTIDE SEQUENCE [LARGE SCALE GENOMIC DNA]</scope>
    <source>
        <strain evidence="2 3">ET3-3</strain>
    </source>
</reference>
<dbReference type="AlphaFoldDB" id="A0A7K1UP95"/>
<keyword evidence="3" id="KW-1185">Reference proteome</keyword>
<dbReference type="InterPro" id="IPR012338">
    <property type="entry name" value="Beta-lactam/transpept-like"/>
</dbReference>
<evidence type="ECO:0000313" key="2">
    <source>
        <dbReference type="EMBL" id="MVU75728.1"/>
    </source>
</evidence>
<gene>
    <name evidence="2" type="ORF">GPX89_00540</name>
</gene>
<organism evidence="2 3">
    <name type="scientific">Nocardia terrae</name>
    <dbReference type="NCBI Taxonomy" id="2675851"/>
    <lineage>
        <taxon>Bacteria</taxon>
        <taxon>Bacillati</taxon>
        <taxon>Actinomycetota</taxon>
        <taxon>Actinomycetes</taxon>
        <taxon>Mycobacteriales</taxon>
        <taxon>Nocardiaceae</taxon>
        <taxon>Nocardia</taxon>
    </lineage>
</organism>
<comment type="caution">
    <text evidence="2">The sequence shown here is derived from an EMBL/GenBank/DDBJ whole genome shotgun (WGS) entry which is preliminary data.</text>
</comment>
<dbReference type="GO" id="GO:0016787">
    <property type="term" value="F:hydrolase activity"/>
    <property type="evidence" value="ECO:0007669"/>
    <property type="project" value="UniProtKB-KW"/>
</dbReference>
<dbReference type="EMBL" id="WRPP01000001">
    <property type="protein sequence ID" value="MVU75728.1"/>
    <property type="molecule type" value="Genomic_DNA"/>
</dbReference>
<accession>A0A7K1UP95</accession>
<name>A0A7K1UP95_9NOCA</name>
<protein>
    <submittedName>
        <fullName evidence="2">Serine hydrolase</fullName>
    </submittedName>
</protein>
<dbReference type="RefSeq" id="WP_157354470.1">
    <property type="nucleotide sequence ID" value="NZ_WRPP01000001.1"/>
</dbReference>
<evidence type="ECO:0000313" key="3">
    <source>
        <dbReference type="Proteomes" id="UP000466794"/>
    </source>
</evidence>
<dbReference type="PANTHER" id="PTHR43319:SF3">
    <property type="entry name" value="BETA-LACTAMASE-RELATED DOMAIN-CONTAINING PROTEIN"/>
    <property type="match status" value="1"/>
</dbReference>
<sequence length="407" mass="44389">MTETMTHGYVADGYGRVADAFRRNFEHHGEIGAAVAVFDGDTPVVDLWGGWRDSVRRLPWERDTIAPVFSSTKGVAALILAMLVTRGQLDYDEPVTRYWPEFAARGKGEVTVRQLIDHQVGLHILRGTRMTLADLRDLDRVAGVLAAQRPAWTPGTRQGYHPVSIGLFINELVRRADPAGRSIRHFLAEEIAEPLGVDFTLGLDADLGGDRIVRLVRTNGLDLRFERNLPWNQAIPALLRRGPLFRALATPDLGMPEDFVRPEIMSVELPGSNGVGSARGLARIYAAGLTGELPISAAVRTRLADAGPVPAPDAVLKTTTRFHLGFRKSCPTFPFGSADHRAYGTPGMGGSLGFADPHTGLSFAYVPNRLGLTLNGDNRCLRLSRAVFGKTTRRSGTRGEPQRAATR</sequence>
<dbReference type="PANTHER" id="PTHR43319">
    <property type="entry name" value="BETA-LACTAMASE-RELATED"/>
    <property type="match status" value="1"/>
</dbReference>
<dbReference type="InterPro" id="IPR052907">
    <property type="entry name" value="Beta-lactamase/esterase"/>
</dbReference>
<dbReference type="InterPro" id="IPR001466">
    <property type="entry name" value="Beta-lactam-related"/>
</dbReference>
<evidence type="ECO:0000259" key="1">
    <source>
        <dbReference type="Pfam" id="PF00144"/>
    </source>
</evidence>
<dbReference type="SUPFAM" id="SSF56601">
    <property type="entry name" value="beta-lactamase/transpeptidase-like"/>
    <property type="match status" value="1"/>
</dbReference>
<keyword evidence="2" id="KW-0378">Hydrolase</keyword>
<feature type="domain" description="Beta-lactamase-related" evidence="1">
    <location>
        <begin position="21"/>
        <end position="372"/>
    </location>
</feature>
<dbReference type="Proteomes" id="UP000466794">
    <property type="component" value="Unassembled WGS sequence"/>
</dbReference>